<keyword evidence="3" id="KW-1185">Reference proteome</keyword>
<dbReference type="PANTHER" id="PTHR35504">
    <property type="entry name" value="PROTEIN EMBRYONIC FLOWER 1"/>
    <property type="match status" value="1"/>
</dbReference>
<accession>A0AAV5M513</accession>
<dbReference type="InterPro" id="IPR034583">
    <property type="entry name" value="EMF1"/>
</dbReference>
<feature type="region of interest" description="Disordered" evidence="1">
    <location>
        <begin position="1105"/>
        <end position="1149"/>
    </location>
</feature>
<gene>
    <name evidence="2" type="ORF">SLEP1_g52003</name>
</gene>
<feature type="compositionally biased region" description="Low complexity" evidence="1">
    <location>
        <begin position="1137"/>
        <end position="1149"/>
    </location>
</feature>
<feature type="compositionally biased region" description="Basic and acidic residues" evidence="1">
    <location>
        <begin position="1113"/>
        <end position="1124"/>
    </location>
</feature>
<feature type="region of interest" description="Disordered" evidence="1">
    <location>
        <begin position="781"/>
        <end position="824"/>
    </location>
</feature>
<dbReference type="GO" id="GO:0048367">
    <property type="term" value="P:shoot system development"/>
    <property type="evidence" value="ECO:0007669"/>
    <property type="project" value="InterPro"/>
</dbReference>
<dbReference type="GO" id="GO:0009910">
    <property type="term" value="P:negative regulation of flower development"/>
    <property type="evidence" value="ECO:0007669"/>
    <property type="project" value="InterPro"/>
</dbReference>
<name>A0AAV5M513_9ROSI</name>
<sequence length="1262" mass="138927">MERTVSVEENYESCSANLVSMLAGSSIKIDSIVIDLVNANNGVDAEKCKHNFSIRGYVSEVRSKDWKKCWPFALDSGHDNPEEQNCKLPPLDVPEFRWWSCQNCLRKVGAKGIANEDGALVNTNGNLKSFASCCHSDATMLLSDLQQAADLKIHESSNADASTSLNGNCNGYHHSLCGDKGEKKAKIANSLMIGHATGSRDTMKEIPNVLNCAVIEDIPSLMQQRCQTNLAFRSKWNGSLENRKHDLKYQQVIDFTHVNLNHMVKNNADMLNRVSDSIKNCTSNHPFLELDECDYLSSESAEILLGTASGNSHRRKTRKVRLLTELLGKNGDERTNIIRTESPPTNDTPDAFAGENSFSVPQGQATIQGNGAGSFGQNRKRKLPEDEEWRSVEQNSPNNAGKKIRGFNKSAEIVDAVVSSDLEGALAGAGLETGLRSHLINLKIDEHPIMGKKKNKKAQISDECLSLTSSRVDVQKETLKKTGDPSKSNATDVVLFNFGDTAFTGEGVNILPPVEKTEKQTSFSKRKNMMHQDCDGPGFSIPENNSMLRESLTSRQGVETRNSGSISLPLMSAGDSSTEKGLHLSFRNCFSPQRGDGKYFSSIMDRPASLPPWKGAIFREDEIMRKDLKMNHMRDSAFPSKSELDSCLMQGAHVDLNSKRTSYRTSFPNEKLKMHTSQAEFGSCSLLQQMHFCGTSNNMKTMGNQENLFVTRKHVNQRAEMVSDQGTLDDITMEIVELMAKNQYERCLPDAKTEKQSSIATNNARNHQKLDLNKAYRSGGVSLLPGESAHKSNPCTSNGRIGKTTKGDNVGSSKQKSADYFPEVDGNQYNMSQLEQSCAPTGFRLFARSGENPSNGLQFSDTSSSRHGSAQNCQWIGNMVGNRPSHSTMQALVACNACQGAPQQKAAHLLSSLMPNNLAFLCTIPQKCADESTNSDGHSCCPSNLPRGNMNGGNDRNFLNLSTSNLERYNRKFDSETLRSTPSDYPFPCKHHGVGTLDLYSNETIPAMHLLSLMDAGFQSGAPVDLNGNQKFLRRDSFLHNHHFEEFPDMASSGCRTSNATKHLASDCYGKNHQLADFHEHLAAIPTAGASTSFQHDRTFKKDSAFPVQLSLKSRDKEKTKHSDSQIQNRNRRSQKTTSSSGGLSTTCGSIPVHSMPKLILGTANLMFPPQFPAMDNATRYKLEAQAVSRDVSGAVLPSKASSKTEICSLNRNPADFTVPEPGNVYMIRGEDLKFRRPSAFGNRSGLLKLGGHKRQKKVCCH</sequence>
<dbReference type="EMBL" id="BPVZ01000187">
    <property type="protein sequence ID" value="GKV44860.1"/>
    <property type="molecule type" value="Genomic_DNA"/>
</dbReference>
<dbReference type="Proteomes" id="UP001054252">
    <property type="component" value="Unassembled WGS sequence"/>
</dbReference>
<evidence type="ECO:0008006" key="4">
    <source>
        <dbReference type="Google" id="ProtNLM"/>
    </source>
</evidence>
<dbReference type="GO" id="GO:0045892">
    <property type="term" value="P:negative regulation of DNA-templated transcription"/>
    <property type="evidence" value="ECO:0007669"/>
    <property type="project" value="InterPro"/>
</dbReference>
<organism evidence="2 3">
    <name type="scientific">Rubroshorea leprosula</name>
    <dbReference type="NCBI Taxonomy" id="152421"/>
    <lineage>
        <taxon>Eukaryota</taxon>
        <taxon>Viridiplantae</taxon>
        <taxon>Streptophyta</taxon>
        <taxon>Embryophyta</taxon>
        <taxon>Tracheophyta</taxon>
        <taxon>Spermatophyta</taxon>
        <taxon>Magnoliopsida</taxon>
        <taxon>eudicotyledons</taxon>
        <taxon>Gunneridae</taxon>
        <taxon>Pentapetalae</taxon>
        <taxon>rosids</taxon>
        <taxon>malvids</taxon>
        <taxon>Malvales</taxon>
        <taxon>Dipterocarpaceae</taxon>
        <taxon>Rubroshorea</taxon>
    </lineage>
</organism>
<proteinExistence type="predicted"/>
<evidence type="ECO:0000256" key="1">
    <source>
        <dbReference type="SAM" id="MobiDB-lite"/>
    </source>
</evidence>
<evidence type="ECO:0000313" key="3">
    <source>
        <dbReference type="Proteomes" id="UP001054252"/>
    </source>
</evidence>
<dbReference type="PANTHER" id="PTHR35504:SF1">
    <property type="entry name" value="PROTEIN EMBRYONIC FLOWER 1"/>
    <property type="match status" value="1"/>
</dbReference>
<comment type="caution">
    <text evidence="2">The sequence shown here is derived from an EMBL/GenBank/DDBJ whole genome shotgun (WGS) entry which is preliminary data.</text>
</comment>
<protein>
    <recommendedName>
        <fullName evidence="4">Embryonic flower 1</fullName>
    </recommendedName>
</protein>
<reference evidence="2 3" key="1">
    <citation type="journal article" date="2021" name="Commun. Biol.">
        <title>The genome of Shorea leprosula (Dipterocarpaceae) highlights the ecological relevance of drought in aseasonal tropical rainforests.</title>
        <authorList>
            <person name="Ng K.K.S."/>
            <person name="Kobayashi M.J."/>
            <person name="Fawcett J.A."/>
            <person name="Hatakeyama M."/>
            <person name="Paape T."/>
            <person name="Ng C.H."/>
            <person name="Ang C.C."/>
            <person name="Tnah L.H."/>
            <person name="Lee C.T."/>
            <person name="Nishiyama T."/>
            <person name="Sese J."/>
            <person name="O'Brien M.J."/>
            <person name="Copetti D."/>
            <person name="Mohd Noor M.I."/>
            <person name="Ong R.C."/>
            <person name="Putra M."/>
            <person name="Sireger I.Z."/>
            <person name="Indrioko S."/>
            <person name="Kosugi Y."/>
            <person name="Izuno A."/>
            <person name="Isagi Y."/>
            <person name="Lee S.L."/>
            <person name="Shimizu K.K."/>
        </authorList>
    </citation>
    <scope>NUCLEOTIDE SEQUENCE [LARGE SCALE GENOMIC DNA]</scope>
    <source>
        <strain evidence="2">214</strain>
    </source>
</reference>
<dbReference type="AlphaFoldDB" id="A0AAV5M513"/>
<feature type="region of interest" description="Disordered" evidence="1">
    <location>
        <begin position="365"/>
        <end position="404"/>
    </location>
</feature>
<evidence type="ECO:0000313" key="2">
    <source>
        <dbReference type="EMBL" id="GKV44860.1"/>
    </source>
</evidence>